<dbReference type="Proteomes" id="UP000887565">
    <property type="component" value="Unplaced"/>
</dbReference>
<keyword evidence="2" id="KW-1185">Reference proteome</keyword>
<organism evidence="2 3">
    <name type="scientific">Romanomermis culicivorax</name>
    <name type="common">Nematode worm</name>
    <dbReference type="NCBI Taxonomy" id="13658"/>
    <lineage>
        <taxon>Eukaryota</taxon>
        <taxon>Metazoa</taxon>
        <taxon>Ecdysozoa</taxon>
        <taxon>Nematoda</taxon>
        <taxon>Enoplea</taxon>
        <taxon>Dorylaimia</taxon>
        <taxon>Mermithida</taxon>
        <taxon>Mermithoidea</taxon>
        <taxon>Mermithidae</taxon>
        <taxon>Romanomermis</taxon>
    </lineage>
</organism>
<reference evidence="3" key="1">
    <citation type="submission" date="2022-11" db="UniProtKB">
        <authorList>
            <consortium name="WormBaseParasite"/>
        </authorList>
    </citation>
    <scope>IDENTIFICATION</scope>
</reference>
<accession>A0A915I653</accession>
<proteinExistence type="predicted"/>
<feature type="compositionally biased region" description="Basic and acidic residues" evidence="1">
    <location>
        <begin position="103"/>
        <end position="120"/>
    </location>
</feature>
<dbReference type="AlphaFoldDB" id="A0A915I653"/>
<evidence type="ECO:0000256" key="1">
    <source>
        <dbReference type="SAM" id="MobiDB-lite"/>
    </source>
</evidence>
<evidence type="ECO:0000313" key="2">
    <source>
        <dbReference type="Proteomes" id="UP000887565"/>
    </source>
</evidence>
<evidence type="ECO:0000313" key="3">
    <source>
        <dbReference type="WBParaSite" id="nRc.2.0.1.t09340-RA"/>
    </source>
</evidence>
<dbReference type="WBParaSite" id="nRc.2.0.1.t09340-RA">
    <property type="protein sequence ID" value="nRc.2.0.1.t09340-RA"/>
    <property type="gene ID" value="nRc.2.0.1.g09340"/>
</dbReference>
<sequence length="120" mass="13706">MDQIEYCQKRLDDVWKSSRWVTSIVSSCRAKKLSDIGVPLTFLNGDDRHFGSSPSISRVRFFRSETDTTGTLHILEDFEQNNAKRSQDETTNYANSDDIFSSSDDKCDPELLDQSDRAES</sequence>
<feature type="compositionally biased region" description="Polar residues" evidence="1">
    <location>
        <begin position="80"/>
        <end position="102"/>
    </location>
</feature>
<feature type="region of interest" description="Disordered" evidence="1">
    <location>
        <begin position="73"/>
        <end position="120"/>
    </location>
</feature>
<name>A0A915I653_ROMCU</name>
<protein>
    <submittedName>
        <fullName evidence="3">Uncharacterized protein</fullName>
    </submittedName>
</protein>